<evidence type="ECO:0000313" key="1">
    <source>
        <dbReference type="EMBL" id="MDP0588280.1"/>
    </source>
</evidence>
<comment type="caution">
    <text evidence="1">The sequence shown here is derived from an EMBL/GenBank/DDBJ whole genome shotgun (WGS) entry which is preliminary data.</text>
</comment>
<evidence type="ECO:0000313" key="2">
    <source>
        <dbReference type="Proteomes" id="UP001178148"/>
    </source>
</evidence>
<sequence>MNHNIIEPESTELPIRIDSRDIAESVLGSTLPDSTIFCGSLDEKQTYFLFDKNAE</sequence>
<accession>A0AA90NKJ9</accession>
<dbReference type="EMBL" id="JASXSV010000003">
    <property type="protein sequence ID" value="MDP0588280.1"/>
    <property type="molecule type" value="Genomic_DNA"/>
</dbReference>
<gene>
    <name evidence="1" type="ORF">QS748_03400</name>
</gene>
<name>A0AA90NKJ9_9GAMM</name>
<dbReference type="Proteomes" id="UP001178148">
    <property type="component" value="Unassembled WGS sequence"/>
</dbReference>
<dbReference type="AlphaFoldDB" id="A0AA90NKJ9"/>
<proteinExistence type="predicted"/>
<organism evidence="1 2">
    <name type="scientific">Candidatus Endonucleibacter bathymodioli</name>
    <dbReference type="NCBI Taxonomy" id="539814"/>
    <lineage>
        <taxon>Bacteria</taxon>
        <taxon>Pseudomonadati</taxon>
        <taxon>Pseudomonadota</taxon>
        <taxon>Gammaproteobacteria</taxon>
        <taxon>Oceanospirillales</taxon>
        <taxon>Endozoicomonadaceae</taxon>
        <taxon>Candidatus Endonucleibacter</taxon>
    </lineage>
</organism>
<reference evidence="1 2" key="1">
    <citation type="journal article" date="2023" name="bioRxiv">
        <title>An intranuclear bacterial parasite of deep-sea mussels expresses apoptosis inhibitors acquired from its host.</title>
        <authorList>
            <person name="Gonzalez Porras M.A."/>
            <person name="Assie A."/>
            <person name="Tietjen M."/>
            <person name="Violette M."/>
            <person name="Kleiner M."/>
            <person name="Gruber-Vodicka H."/>
            <person name="Dubilier N."/>
            <person name="Leisch N."/>
        </authorList>
    </citation>
    <scope>NUCLEOTIDE SEQUENCE [LARGE SCALE GENOMIC DNA]</scope>
    <source>
        <strain evidence="1">IAP13</strain>
    </source>
</reference>
<protein>
    <submittedName>
        <fullName evidence="1">Uncharacterized protein</fullName>
    </submittedName>
</protein>
<keyword evidence="2" id="KW-1185">Reference proteome</keyword>